<dbReference type="SUPFAM" id="SSF53300">
    <property type="entry name" value="vWA-like"/>
    <property type="match status" value="1"/>
</dbReference>
<evidence type="ECO:0000256" key="1">
    <source>
        <dbReference type="SAM" id="MobiDB-lite"/>
    </source>
</evidence>
<feature type="transmembrane region" description="Helical" evidence="2">
    <location>
        <begin position="806"/>
        <end position="824"/>
    </location>
</feature>
<gene>
    <name evidence="3" type="ORF">MmiEs2_03960</name>
</gene>
<evidence type="ECO:0000256" key="2">
    <source>
        <dbReference type="SAM" id="Phobius"/>
    </source>
</evidence>
<dbReference type="AlphaFoldDB" id="A0AA96V7L3"/>
<dbReference type="RefSeq" id="WP_316559757.1">
    <property type="nucleotide sequence ID" value="NZ_CP131062.1"/>
</dbReference>
<evidence type="ECO:0008006" key="5">
    <source>
        <dbReference type="Google" id="ProtNLM"/>
    </source>
</evidence>
<name>A0AA96V7L3_9EURY</name>
<keyword evidence="2" id="KW-0472">Membrane</keyword>
<proteinExistence type="predicted"/>
<keyword evidence="4" id="KW-1185">Reference proteome</keyword>
<dbReference type="SUPFAM" id="SSF52317">
    <property type="entry name" value="Class I glutamine amidotransferase-like"/>
    <property type="match status" value="1"/>
</dbReference>
<feature type="region of interest" description="Disordered" evidence="1">
    <location>
        <begin position="840"/>
        <end position="865"/>
    </location>
</feature>
<feature type="transmembrane region" description="Helical" evidence="2">
    <location>
        <begin position="6"/>
        <end position="24"/>
    </location>
</feature>
<dbReference type="InterPro" id="IPR036465">
    <property type="entry name" value="vWFA_dom_sf"/>
</dbReference>
<dbReference type="Gene3D" id="3.40.50.880">
    <property type="match status" value="2"/>
</dbReference>
<dbReference type="CDD" id="cd03143">
    <property type="entry name" value="A4_beta-galactosidase_middle_domain"/>
    <property type="match status" value="1"/>
</dbReference>
<dbReference type="InterPro" id="IPR029062">
    <property type="entry name" value="Class_I_gatase-like"/>
</dbReference>
<reference evidence="3 4" key="1">
    <citation type="submission" date="2023-07" db="EMBL/GenBank/DDBJ databases">
        <title>Closed genome sequence of Methanimicrococcus sp. Es2.</title>
        <authorList>
            <person name="Protasov E."/>
            <person name="Platt K."/>
            <person name="Reeh H."/>
            <person name="Poehlein A."/>
            <person name="Daniel R."/>
            <person name="Brune A."/>
        </authorList>
    </citation>
    <scope>NUCLEOTIDE SEQUENCE [LARGE SCALE GENOMIC DNA]</scope>
    <source>
        <strain evidence="3 4">Es2</strain>
    </source>
</reference>
<keyword evidence="2" id="KW-0812">Transmembrane</keyword>
<sequence length="896" mass="98859">MVHFDMPYILILLIPAVLIGIYFFRKAIGRKQKLLVSSRAIIAVILIIALANPISFMTVTRTDVNPDLILIADNTSSMSYFSSGVGQSLYDYFSDKFQIKYDTLAGNTTALGEKVAQYADGKNQIILVSDGNSNYGKTLEEGIDVAVQTNTTVSAVVPTRERNDLSIELIGDKSVIYSNVQEFGVTVRQAGTSAVTYTYVIKQNNNTILNETITMEEGEQEKTTYFQTRFMYLGAHTLEATLTSTADTDAINNVYKKSVYAIEKPNVIVITDEPGASLTQVAGSLYNVTVVGNLSDFGGNLGSALAVTKTVILDDVYIGNMTEEDVALLKEYVSEGGGLMVVGGKTSFDYPVGHSYVDSSFEKLLPVVSVPSDWEGIQDVYLFLDVSDSASAWGSNNETILSNIKKTAVNIIESDYFKEANVTYFTIGDQSRNDTGEFYFVGNPREAETLKKELEDLKTGDGQTDLVHTFDNAMPIMENRSGQPLVIIISDGNLLNQRTYNELLRAANQADKYGATMLFMNTYTNGSKRPNQFNDSRGNIYAKSLMRNYKGDGVYIESNSGLPIFPNFSQMLGESENPNENVTTASLYVSNPKHFIIQGLNLSGTNVSGYNGVTPKAGSDKLVIASDGSPVLTVWRYGLGRVAALTTDNGVGNGNYWASELYTAPGSKLISATTNWVMADPNKESGLVIDCPDTYVGLPVTLRVHMYDEGVPVLTLDGQKLLLTMESEGVYVTELMFNQTGTYNISGYPVTVNYPVEFRDIGVYPDLRKLVESTGGNIYTVEQAKALYIKNNGDKTTYQTREAVSFNVYLLLLALIIFLAEVIYRRVVEIRELKQLHEEYDRREKESPGSMPPRPDMSQFRRQNDMVADAKGDAQKFLAKMKDKTKKADKANKKNK</sequence>
<accession>A0AA96V7L3</accession>
<feature type="transmembrane region" description="Helical" evidence="2">
    <location>
        <begin position="36"/>
        <end position="56"/>
    </location>
</feature>
<keyword evidence="2" id="KW-1133">Transmembrane helix</keyword>
<dbReference type="PANTHER" id="PTHR37947:SF1">
    <property type="entry name" value="BLL2462 PROTEIN"/>
    <property type="match status" value="1"/>
</dbReference>
<dbReference type="GeneID" id="85196846"/>
<evidence type="ECO:0000313" key="3">
    <source>
        <dbReference type="EMBL" id="WNY28212.1"/>
    </source>
</evidence>
<organism evidence="3 4">
    <name type="scientific">Methanimicrococcus stummii</name>
    <dbReference type="NCBI Taxonomy" id="3028294"/>
    <lineage>
        <taxon>Archaea</taxon>
        <taxon>Methanobacteriati</taxon>
        <taxon>Methanobacteriota</taxon>
        <taxon>Stenosarchaea group</taxon>
        <taxon>Methanomicrobia</taxon>
        <taxon>Methanosarcinales</taxon>
        <taxon>Methanosarcinaceae</taxon>
        <taxon>Methanimicrococcus</taxon>
    </lineage>
</organism>
<dbReference type="PANTHER" id="PTHR37947">
    <property type="entry name" value="BLL2462 PROTEIN"/>
    <property type="match status" value="1"/>
</dbReference>
<dbReference type="Proteomes" id="UP001302662">
    <property type="component" value="Chromosome"/>
</dbReference>
<protein>
    <recommendedName>
        <fullName evidence="5">VWFA domain-containing protein</fullName>
    </recommendedName>
</protein>
<dbReference type="KEGG" id="mees:MmiEs2_03960"/>
<evidence type="ECO:0000313" key="4">
    <source>
        <dbReference type="Proteomes" id="UP001302662"/>
    </source>
</evidence>
<dbReference type="EMBL" id="CP131062">
    <property type="protein sequence ID" value="WNY28212.1"/>
    <property type="molecule type" value="Genomic_DNA"/>
</dbReference>